<proteinExistence type="predicted"/>
<feature type="domain" description="CusB-like beta-barrel" evidence="4">
    <location>
        <begin position="307"/>
        <end position="378"/>
    </location>
</feature>
<protein>
    <submittedName>
        <fullName evidence="5">Putative multidrug resistance protein EmrK</fullName>
    </submittedName>
</protein>
<dbReference type="Gene3D" id="1.10.287.470">
    <property type="entry name" value="Helix hairpin bin"/>
    <property type="match status" value="1"/>
</dbReference>
<dbReference type="Proteomes" id="UP000248857">
    <property type="component" value="Unassembled WGS sequence"/>
</dbReference>
<organism evidence="5 6">
    <name type="scientific">Acaryochloris thomasi RCC1774</name>
    <dbReference type="NCBI Taxonomy" id="1764569"/>
    <lineage>
        <taxon>Bacteria</taxon>
        <taxon>Bacillati</taxon>
        <taxon>Cyanobacteriota</taxon>
        <taxon>Cyanophyceae</taxon>
        <taxon>Acaryochloridales</taxon>
        <taxon>Acaryochloridaceae</taxon>
        <taxon>Acaryochloris</taxon>
        <taxon>Acaryochloris thomasi</taxon>
    </lineage>
</organism>
<accession>A0A2W1JX88</accession>
<dbReference type="Pfam" id="PF25954">
    <property type="entry name" value="Beta-barrel_RND_2"/>
    <property type="match status" value="1"/>
</dbReference>
<dbReference type="OrthoDB" id="9806939at2"/>
<evidence type="ECO:0000259" key="4">
    <source>
        <dbReference type="Pfam" id="PF25954"/>
    </source>
</evidence>
<keyword evidence="6" id="KW-1185">Reference proteome</keyword>
<dbReference type="PRINTS" id="PR01490">
    <property type="entry name" value="RTXTOXIND"/>
</dbReference>
<dbReference type="Gene3D" id="2.40.420.20">
    <property type="match status" value="1"/>
</dbReference>
<evidence type="ECO:0000256" key="3">
    <source>
        <dbReference type="SAM" id="SignalP"/>
    </source>
</evidence>
<feature type="compositionally biased region" description="Polar residues" evidence="2">
    <location>
        <begin position="483"/>
        <end position="497"/>
    </location>
</feature>
<dbReference type="AlphaFoldDB" id="A0A2W1JX88"/>
<evidence type="ECO:0000313" key="5">
    <source>
        <dbReference type="EMBL" id="PZD72957.1"/>
    </source>
</evidence>
<dbReference type="RefSeq" id="WP_110986574.1">
    <property type="nucleotide sequence ID" value="NZ_CAWNWM010000007.1"/>
</dbReference>
<feature type="chain" id="PRO_5015929352" evidence="3">
    <location>
        <begin position="30"/>
        <end position="497"/>
    </location>
</feature>
<gene>
    <name evidence="5" type="primary">emrK_1</name>
    <name evidence="5" type="ORF">C1752_02885</name>
</gene>
<dbReference type="PANTHER" id="PTHR30469:SF15">
    <property type="entry name" value="HLYD FAMILY OF SECRETION PROTEINS"/>
    <property type="match status" value="1"/>
</dbReference>
<evidence type="ECO:0000256" key="2">
    <source>
        <dbReference type="SAM" id="MobiDB-lite"/>
    </source>
</evidence>
<dbReference type="GO" id="GO:0015562">
    <property type="term" value="F:efflux transmembrane transporter activity"/>
    <property type="evidence" value="ECO:0007669"/>
    <property type="project" value="TreeGrafter"/>
</dbReference>
<reference evidence="5 6" key="1">
    <citation type="journal article" date="2018" name="Sci. Rep.">
        <title>A novel species of the marine cyanobacterium Acaryochloris with a unique pigment content and lifestyle.</title>
        <authorList>
            <person name="Partensky F."/>
            <person name="Six C."/>
            <person name="Ratin M."/>
            <person name="Garczarek L."/>
            <person name="Vaulot D."/>
            <person name="Probert I."/>
            <person name="Calteau A."/>
            <person name="Gourvil P."/>
            <person name="Marie D."/>
            <person name="Grebert T."/>
            <person name="Bouchier C."/>
            <person name="Le Panse S."/>
            <person name="Gachenot M."/>
            <person name="Rodriguez F."/>
            <person name="Garrido J.L."/>
        </authorList>
    </citation>
    <scope>NUCLEOTIDE SEQUENCE [LARGE SCALE GENOMIC DNA]</scope>
    <source>
        <strain evidence="5 6">RCC1774</strain>
    </source>
</reference>
<feature type="region of interest" description="Disordered" evidence="2">
    <location>
        <begin position="387"/>
        <end position="423"/>
    </location>
</feature>
<dbReference type="Gene3D" id="2.40.30.170">
    <property type="match status" value="1"/>
</dbReference>
<evidence type="ECO:0000313" key="6">
    <source>
        <dbReference type="Proteomes" id="UP000248857"/>
    </source>
</evidence>
<dbReference type="EMBL" id="PQWO01000007">
    <property type="protein sequence ID" value="PZD72957.1"/>
    <property type="molecule type" value="Genomic_DNA"/>
</dbReference>
<keyword evidence="1" id="KW-0175">Coiled coil</keyword>
<dbReference type="GO" id="GO:1990281">
    <property type="term" value="C:efflux pump complex"/>
    <property type="evidence" value="ECO:0007669"/>
    <property type="project" value="TreeGrafter"/>
</dbReference>
<evidence type="ECO:0000256" key="1">
    <source>
        <dbReference type="SAM" id="Coils"/>
    </source>
</evidence>
<dbReference type="SUPFAM" id="SSF111369">
    <property type="entry name" value="HlyD-like secretion proteins"/>
    <property type="match status" value="2"/>
</dbReference>
<feature type="signal peptide" evidence="3">
    <location>
        <begin position="1"/>
        <end position="29"/>
    </location>
</feature>
<feature type="coiled-coil region" evidence="1">
    <location>
        <begin position="185"/>
        <end position="237"/>
    </location>
</feature>
<keyword evidence="3" id="KW-0732">Signal</keyword>
<feature type="region of interest" description="Disordered" evidence="2">
    <location>
        <begin position="466"/>
        <end position="497"/>
    </location>
</feature>
<sequence length="497" mass="53330">MFFNLLALRLRLLTVGLVILTTACGTVSASDEANAPPTSDVIAVDVAIATPNKTQSAIYTGTTAPIREVLLRSQIQGQLQRLSVKVGDRIQQGQVLGQQDDDVLTGSVNEARAQREAQVAEVASARSQVGAVSTQVEQARLGLVQAKGNILQLQNAVRARTEEARLQVRQTQSDAVRLTQLAKDGAISEQRAEQARTQAQQAQQNLVNIQASGIQEITQAQTAVKTAAQVLQAAESQVAMEQGTVDAAQMRVLAQQSVLNQAQKQRTNAVLTAPLTGIVMERLAEEGNLLQAGDEVLRLGDFKQVKVIVQVSERLLSQLRVGQQTQITLDAFPQRNFSGKITRISPLANSARLLPVEIVMANNGKIGSGLLARVSFVQPQQQRVWIPETALQTNGGRRRPSTGKAPQASPGSNSHADSAAQKPDSIENQATLFVLETESPEPRVASRSVVLGERRNGQVEIIQGLSPGESFVSRSSEPLKDQTAVSLSAISESPENR</sequence>
<dbReference type="PANTHER" id="PTHR30469">
    <property type="entry name" value="MULTIDRUG RESISTANCE PROTEIN MDTA"/>
    <property type="match status" value="1"/>
</dbReference>
<comment type="caution">
    <text evidence="5">The sequence shown here is derived from an EMBL/GenBank/DDBJ whole genome shotgun (WGS) entry which is preliminary data.</text>
</comment>
<dbReference type="Gene3D" id="2.40.50.100">
    <property type="match status" value="1"/>
</dbReference>
<name>A0A2W1JX88_9CYAN</name>
<dbReference type="InterPro" id="IPR058792">
    <property type="entry name" value="Beta-barrel_RND_2"/>
</dbReference>